<dbReference type="Gene3D" id="3.40.50.300">
    <property type="entry name" value="P-loop containing nucleotide triphosphate hydrolases"/>
    <property type="match status" value="1"/>
</dbReference>
<accession>A0ABN0HIK5</accession>
<proteinExistence type="predicted"/>
<organism evidence="2 3">
    <name type="scientific">Bradyrhizobium lupini HPC(L)</name>
    <dbReference type="NCBI Taxonomy" id="1229491"/>
    <lineage>
        <taxon>Bacteria</taxon>
        <taxon>Pseudomonadati</taxon>
        <taxon>Pseudomonadota</taxon>
        <taxon>Alphaproteobacteria</taxon>
        <taxon>Hyphomicrobiales</taxon>
        <taxon>Nitrobacteraceae</taxon>
        <taxon>Bradyrhizobium</taxon>
    </lineage>
</organism>
<comment type="caution">
    <text evidence="2">The sequence shown here is derived from an EMBL/GenBank/DDBJ whole genome shotgun (WGS) entry which is preliminary data.</text>
</comment>
<feature type="domain" description="AAA+ ATPase" evidence="1">
    <location>
        <begin position="27"/>
        <end position="204"/>
    </location>
</feature>
<dbReference type="InterPro" id="IPR003593">
    <property type="entry name" value="AAA+_ATPase"/>
</dbReference>
<protein>
    <recommendedName>
        <fullName evidence="1">AAA+ ATPase domain-containing protein</fullName>
    </recommendedName>
</protein>
<dbReference type="InterPro" id="IPR038724">
    <property type="entry name" value="RepA"/>
</dbReference>
<dbReference type="EMBL" id="AMQQ01000029">
    <property type="protein sequence ID" value="EKJ94386.1"/>
    <property type="molecule type" value="Genomic_DNA"/>
</dbReference>
<dbReference type="SUPFAM" id="SSF52540">
    <property type="entry name" value="P-loop containing nucleoside triphosphate hydrolases"/>
    <property type="match status" value="1"/>
</dbReference>
<reference evidence="2 3" key="1">
    <citation type="journal article" date="2013" name="Genome Announc.">
        <title>Genome Sequence of Rhizobium lupini HPC(L) Isolated from Saline Desert Soil, Kutch (Gujarat).</title>
        <authorList>
            <person name="Agarwal L."/>
            <person name="Purohit H.J."/>
        </authorList>
    </citation>
    <scope>NUCLEOTIDE SEQUENCE [LARGE SCALE GENOMIC DNA]</scope>
    <source>
        <strain evidence="3">HPC(L)</strain>
    </source>
</reference>
<dbReference type="Proteomes" id="UP000017668">
    <property type="component" value="Unassembled WGS sequence"/>
</dbReference>
<dbReference type="Pfam" id="PF13481">
    <property type="entry name" value="AAA_25"/>
    <property type="match status" value="1"/>
</dbReference>
<evidence type="ECO:0000259" key="1">
    <source>
        <dbReference type="SMART" id="SM00382"/>
    </source>
</evidence>
<dbReference type="InterPro" id="IPR027417">
    <property type="entry name" value="P-loop_NTPase"/>
</dbReference>
<gene>
    <name evidence="2" type="ORF">C241_19507</name>
</gene>
<evidence type="ECO:0000313" key="2">
    <source>
        <dbReference type="EMBL" id="EKJ94386.1"/>
    </source>
</evidence>
<name>A0ABN0HIK5_RHILU</name>
<keyword evidence="3" id="KW-1185">Reference proteome</keyword>
<sequence>MINEIEWFDSLSPVFQSSYLIKGFLDRGAMSVIYGPSNSGKTFFALDVAFHVAACETWRDRRIVNGTVLYLAAEGGNGIANRVFALRNSQSASNVPLAIRRAGLDLLNPDADVQRIIDLAQQISDRAPLAMIVIDTLSRVLAGGDENGPADMTAFVRNVDRIRHATGAHILIVHHTGKDAAKGARGHSSLRAATDTEVEISVEAGARSATVQKQRDYQGGEVFEFELSSVEIGVDQDGDPVRTCIVVHSATQAAVPKRPKLTSKEKVALRAIDDALAECGVHRHGADFPDCKVVSTEDWRKHFYRHSDGATQSAKRQAFFRAGDTLRSKGYIEFYNDFYWRCFDGDQA</sequence>
<dbReference type="CDD" id="cd01125">
    <property type="entry name" value="RepA_RSF1010_like"/>
    <property type="match status" value="1"/>
</dbReference>
<evidence type="ECO:0000313" key="3">
    <source>
        <dbReference type="Proteomes" id="UP000017668"/>
    </source>
</evidence>
<dbReference type="SMART" id="SM00382">
    <property type="entry name" value="AAA"/>
    <property type="match status" value="1"/>
</dbReference>